<dbReference type="EMBL" id="CAJNBJ010000001">
    <property type="protein sequence ID" value="CAE6715441.1"/>
    <property type="molecule type" value="Genomic_DNA"/>
</dbReference>
<evidence type="ECO:0000313" key="2">
    <source>
        <dbReference type="EMBL" id="CAE6715441.1"/>
    </source>
</evidence>
<feature type="domain" description="Serine aminopeptidase S33" evidence="1">
    <location>
        <begin position="53"/>
        <end position="154"/>
    </location>
</feature>
<name>A0ABM8QU31_9BACT</name>
<dbReference type="Proteomes" id="UP000675880">
    <property type="component" value="Unassembled WGS sequence"/>
</dbReference>
<dbReference type="PANTHER" id="PTHR12277">
    <property type="entry name" value="ALPHA/BETA HYDROLASE DOMAIN-CONTAINING PROTEIN"/>
    <property type="match status" value="1"/>
</dbReference>
<dbReference type="PANTHER" id="PTHR12277:SF81">
    <property type="entry name" value="PROTEIN ABHD13"/>
    <property type="match status" value="1"/>
</dbReference>
<gene>
    <name evidence="2" type="ORF">NSPZN2_11424</name>
</gene>
<keyword evidence="3" id="KW-1185">Reference proteome</keyword>
<protein>
    <submittedName>
        <fullName evidence="2">Peptidase</fullName>
    </submittedName>
</protein>
<dbReference type="Gene3D" id="3.40.50.1820">
    <property type="entry name" value="alpha/beta hydrolase"/>
    <property type="match status" value="1"/>
</dbReference>
<dbReference type="SUPFAM" id="SSF53474">
    <property type="entry name" value="alpha/beta-Hydrolases"/>
    <property type="match status" value="1"/>
</dbReference>
<dbReference type="RefSeq" id="WP_213041170.1">
    <property type="nucleotide sequence ID" value="NZ_CAJNBJ010000001.1"/>
</dbReference>
<dbReference type="InterPro" id="IPR022742">
    <property type="entry name" value="Hydrolase_4"/>
</dbReference>
<evidence type="ECO:0000313" key="3">
    <source>
        <dbReference type="Proteomes" id="UP000675880"/>
    </source>
</evidence>
<proteinExistence type="predicted"/>
<comment type="caution">
    <text evidence="2">The sequence shown here is derived from an EMBL/GenBank/DDBJ whole genome shotgun (WGS) entry which is preliminary data.</text>
</comment>
<sequence length="253" mass="28443">MSLLDQFFVYHPHPWEERDWSAAAGVPLEDVWFQAADGTKLFGWYAEQSAGSAVLLWCHGNAGNMIHRLDNLRALYRLGFSVFLFDYRGYGKSRGRPSEEGLYQDAIGAYDHLTRVRRIRPERLVIFGRSLGGAVAGELATQRPAMGLVLESCFPSIEAVARHHYLGLPVHWLLGASFRLEDRLPQLSLPKLFVHGDRDDIIPIELGQRAYAAAKAPKEWYVVQGADHNDVPTVGGRAYFTKLYEFISGVIGR</sequence>
<organism evidence="2 3">
    <name type="scientific">Nitrospira defluvii</name>
    <dbReference type="NCBI Taxonomy" id="330214"/>
    <lineage>
        <taxon>Bacteria</taxon>
        <taxon>Pseudomonadati</taxon>
        <taxon>Nitrospirota</taxon>
        <taxon>Nitrospiria</taxon>
        <taxon>Nitrospirales</taxon>
        <taxon>Nitrospiraceae</taxon>
        <taxon>Nitrospira</taxon>
    </lineage>
</organism>
<accession>A0ABM8QU31</accession>
<reference evidence="2 3" key="1">
    <citation type="submission" date="2021-02" db="EMBL/GenBank/DDBJ databases">
        <authorList>
            <person name="Han P."/>
        </authorList>
    </citation>
    <scope>NUCLEOTIDE SEQUENCE [LARGE SCALE GENOMIC DNA]</scope>
    <source>
        <strain evidence="2">Candidatus Nitrospira sp. ZN2</strain>
    </source>
</reference>
<evidence type="ECO:0000259" key="1">
    <source>
        <dbReference type="Pfam" id="PF12146"/>
    </source>
</evidence>
<dbReference type="Pfam" id="PF12146">
    <property type="entry name" value="Hydrolase_4"/>
    <property type="match status" value="1"/>
</dbReference>
<dbReference type="InterPro" id="IPR029058">
    <property type="entry name" value="AB_hydrolase_fold"/>
</dbReference>